<dbReference type="PANTHER" id="PTHR46151:SF12">
    <property type="entry name" value="RING_U-BOX SUPERFAMILY PROTEIN"/>
    <property type="match status" value="1"/>
</dbReference>
<evidence type="ECO:0000256" key="2">
    <source>
        <dbReference type="ARBA" id="ARBA00022723"/>
    </source>
</evidence>
<evidence type="ECO:0000256" key="6">
    <source>
        <dbReference type="PROSITE-ProRule" id="PRU00175"/>
    </source>
</evidence>
<comment type="subcellular location">
    <subcellularLocation>
        <location evidence="1">Membrane</location>
    </subcellularLocation>
</comment>
<dbReference type="SUPFAM" id="SSF57850">
    <property type="entry name" value="RING/U-box"/>
    <property type="match status" value="1"/>
</dbReference>
<comment type="caution">
    <text evidence="9">The sequence shown here is derived from an EMBL/GenBank/DDBJ whole genome shotgun (WGS) entry which is preliminary data.</text>
</comment>
<keyword evidence="2" id="KW-0479">Metal-binding</keyword>
<keyword evidence="7" id="KW-1133">Transmembrane helix</keyword>
<dbReference type="PANTHER" id="PTHR46151">
    <property type="entry name" value="NEP1-INTERACTING PROTEIN-LIKE 2"/>
    <property type="match status" value="1"/>
</dbReference>
<keyword evidence="3 6" id="KW-0863">Zinc-finger</keyword>
<protein>
    <recommendedName>
        <fullName evidence="8">RING-type domain-containing protein</fullName>
    </recommendedName>
</protein>
<dbReference type="EMBL" id="SDAM02000033">
    <property type="protein sequence ID" value="KAH6835612.1"/>
    <property type="molecule type" value="Genomic_DNA"/>
</dbReference>
<evidence type="ECO:0000256" key="5">
    <source>
        <dbReference type="ARBA" id="ARBA00023136"/>
    </source>
</evidence>
<name>A0AAD4JKS9_PERFH</name>
<evidence type="ECO:0000259" key="8">
    <source>
        <dbReference type="PROSITE" id="PS50089"/>
    </source>
</evidence>
<dbReference type="SMART" id="SM00184">
    <property type="entry name" value="RING"/>
    <property type="match status" value="1"/>
</dbReference>
<keyword evidence="10" id="KW-1185">Reference proteome</keyword>
<dbReference type="PROSITE" id="PS50089">
    <property type="entry name" value="ZF_RING_2"/>
    <property type="match status" value="1"/>
</dbReference>
<gene>
    <name evidence="9" type="ORF">C2S53_007646</name>
</gene>
<evidence type="ECO:0000313" key="9">
    <source>
        <dbReference type="EMBL" id="KAH6835612.1"/>
    </source>
</evidence>
<feature type="domain" description="RING-type" evidence="8">
    <location>
        <begin position="164"/>
        <end position="206"/>
    </location>
</feature>
<dbReference type="AlphaFoldDB" id="A0AAD4JKS9"/>
<reference evidence="9 10" key="1">
    <citation type="journal article" date="2021" name="Nat. Commun.">
        <title>Incipient diploidization of the medicinal plant Perilla within 10,000 years.</title>
        <authorList>
            <person name="Zhang Y."/>
            <person name="Shen Q."/>
            <person name="Leng L."/>
            <person name="Zhang D."/>
            <person name="Chen S."/>
            <person name="Shi Y."/>
            <person name="Ning Z."/>
            <person name="Chen S."/>
        </authorList>
    </citation>
    <scope>NUCLEOTIDE SEQUENCE [LARGE SCALE GENOMIC DNA]</scope>
    <source>
        <strain evidence="10">cv. PC099</strain>
    </source>
</reference>
<feature type="transmembrane region" description="Helical" evidence="7">
    <location>
        <begin position="23"/>
        <end position="46"/>
    </location>
</feature>
<evidence type="ECO:0000256" key="7">
    <source>
        <dbReference type="SAM" id="Phobius"/>
    </source>
</evidence>
<evidence type="ECO:0000256" key="4">
    <source>
        <dbReference type="ARBA" id="ARBA00022833"/>
    </source>
</evidence>
<sequence length="214" mass="23224">MSLICRKLGISQNGVFFKLLNKIYVALLTCIFALGGGAVGAIAGAIKGQTTETGFSRGLFVGAVTGAVTGVQLMDLHPFSKVALISSLVNGKIFMEWVSPALLKAYQWQVISSTETSMSEFSDIFDVVTLEGVGLSPDSIKELPVHDFYDAHTSHTPLSLQTSCVICLQKLKNGEAARSLPSCKHMFHLHCIDQWLMRQGSCPICRKQIESKSL</sequence>
<evidence type="ECO:0000256" key="1">
    <source>
        <dbReference type="ARBA" id="ARBA00004370"/>
    </source>
</evidence>
<dbReference type="InterPro" id="IPR013083">
    <property type="entry name" value="Znf_RING/FYVE/PHD"/>
</dbReference>
<proteinExistence type="predicted"/>
<dbReference type="Pfam" id="PF13639">
    <property type="entry name" value="zf-RING_2"/>
    <property type="match status" value="1"/>
</dbReference>
<evidence type="ECO:0000313" key="10">
    <source>
        <dbReference type="Proteomes" id="UP001190926"/>
    </source>
</evidence>
<keyword evidence="4" id="KW-0862">Zinc</keyword>
<keyword evidence="7" id="KW-0812">Transmembrane</keyword>
<evidence type="ECO:0000256" key="3">
    <source>
        <dbReference type="ARBA" id="ARBA00022771"/>
    </source>
</evidence>
<dbReference type="GO" id="GO:0016020">
    <property type="term" value="C:membrane"/>
    <property type="evidence" value="ECO:0007669"/>
    <property type="project" value="UniProtKB-SubCell"/>
</dbReference>
<dbReference type="GO" id="GO:0008270">
    <property type="term" value="F:zinc ion binding"/>
    <property type="evidence" value="ECO:0007669"/>
    <property type="project" value="UniProtKB-KW"/>
</dbReference>
<dbReference type="SMART" id="SM01197">
    <property type="entry name" value="FANCL_C"/>
    <property type="match status" value="1"/>
</dbReference>
<dbReference type="Proteomes" id="UP001190926">
    <property type="component" value="Unassembled WGS sequence"/>
</dbReference>
<dbReference type="Gene3D" id="3.30.40.10">
    <property type="entry name" value="Zinc/RING finger domain, C3HC4 (zinc finger)"/>
    <property type="match status" value="1"/>
</dbReference>
<organism evidence="9 10">
    <name type="scientific">Perilla frutescens var. hirtella</name>
    <name type="common">Perilla citriodora</name>
    <name type="synonym">Perilla setoyensis</name>
    <dbReference type="NCBI Taxonomy" id="608512"/>
    <lineage>
        <taxon>Eukaryota</taxon>
        <taxon>Viridiplantae</taxon>
        <taxon>Streptophyta</taxon>
        <taxon>Embryophyta</taxon>
        <taxon>Tracheophyta</taxon>
        <taxon>Spermatophyta</taxon>
        <taxon>Magnoliopsida</taxon>
        <taxon>eudicotyledons</taxon>
        <taxon>Gunneridae</taxon>
        <taxon>Pentapetalae</taxon>
        <taxon>asterids</taxon>
        <taxon>lamiids</taxon>
        <taxon>Lamiales</taxon>
        <taxon>Lamiaceae</taxon>
        <taxon>Nepetoideae</taxon>
        <taxon>Elsholtzieae</taxon>
        <taxon>Perilla</taxon>
    </lineage>
</organism>
<dbReference type="InterPro" id="IPR001841">
    <property type="entry name" value="Znf_RING"/>
</dbReference>
<accession>A0AAD4JKS9</accession>
<keyword evidence="5 7" id="KW-0472">Membrane</keyword>